<name>A0ABR0Y4T3_HUSHU</name>
<comment type="caution">
    <text evidence="3">The sequence shown here is derived from an EMBL/GenBank/DDBJ whole genome shotgun (WGS) entry which is preliminary data.</text>
</comment>
<feature type="compositionally biased region" description="Polar residues" evidence="2">
    <location>
        <begin position="349"/>
        <end position="382"/>
    </location>
</feature>
<protein>
    <submittedName>
        <fullName evidence="3">Protein NDRG2-like isoform X1</fullName>
    </submittedName>
</protein>
<dbReference type="InterPro" id="IPR004142">
    <property type="entry name" value="NDRG"/>
</dbReference>
<evidence type="ECO:0000256" key="1">
    <source>
        <dbReference type="ARBA" id="ARBA00005598"/>
    </source>
</evidence>
<keyword evidence="4" id="KW-1185">Reference proteome</keyword>
<dbReference type="InterPro" id="IPR029058">
    <property type="entry name" value="AB_hydrolase_fold"/>
</dbReference>
<gene>
    <name evidence="3" type="ORF">HHUSO_G34630</name>
</gene>
<dbReference type="SUPFAM" id="SSF53474">
    <property type="entry name" value="alpha/beta-Hydrolases"/>
    <property type="match status" value="1"/>
</dbReference>
<evidence type="ECO:0000256" key="2">
    <source>
        <dbReference type="SAM" id="MobiDB-lite"/>
    </source>
</evidence>
<dbReference type="Pfam" id="PF03096">
    <property type="entry name" value="Ndr"/>
    <property type="match status" value="1"/>
</dbReference>
<evidence type="ECO:0000313" key="3">
    <source>
        <dbReference type="EMBL" id="KAK6467636.1"/>
    </source>
</evidence>
<dbReference type="Gene3D" id="3.40.50.1820">
    <property type="entry name" value="alpha/beta hydrolase"/>
    <property type="match status" value="1"/>
</dbReference>
<evidence type="ECO:0000313" key="4">
    <source>
        <dbReference type="Proteomes" id="UP001369086"/>
    </source>
</evidence>
<reference evidence="3 4" key="1">
    <citation type="submission" date="2021-05" db="EMBL/GenBank/DDBJ databases">
        <authorList>
            <person name="Zahm M."/>
            <person name="Klopp C."/>
            <person name="Cabau C."/>
            <person name="Kuhl H."/>
            <person name="Suciu R."/>
            <person name="Ciorpac M."/>
            <person name="Holostenco D."/>
            <person name="Gessner J."/>
            <person name="Wuertz S."/>
            <person name="Hohne C."/>
            <person name="Stock M."/>
            <person name="Gislard M."/>
            <person name="Lluch J."/>
            <person name="Milhes M."/>
            <person name="Lampietro C."/>
            <person name="Lopez Roques C."/>
            <person name="Donnadieu C."/>
            <person name="Du K."/>
            <person name="Schartl M."/>
            <person name="Guiguen Y."/>
        </authorList>
    </citation>
    <scope>NUCLEOTIDE SEQUENCE [LARGE SCALE GENOMIC DNA]</scope>
    <source>
        <strain evidence="3">Hh-F2</strain>
        <tissue evidence="3">Blood</tissue>
    </source>
</reference>
<dbReference type="Proteomes" id="UP001369086">
    <property type="component" value="Unassembled WGS sequence"/>
</dbReference>
<dbReference type="EMBL" id="JAHFZB010000048">
    <property type="protein sequence ID" value="KAK6467636.1"/>
    <property type="molecule type" value="Genomic_DNA"/>
</dbReference>
<dbReference type="PANTHER" id="PTHR11034">
    <property type="entry name" value="N-MYC DOWNSTREAM REGULATED"/>
    <property type="match status" value="1"/>
</dbReference>
<feature type="region of interest" description="Disordered" evidence="2">
    <location>
        <begin position="344"/>
        <end position="382"/>
    </location>
</feature>
<proteinExistence type="inferred from homology"/>
<accession>A0ABR0Y4T3</accession>
<sequence>MERFLRETSSDRVTMTTELQEIAIPEEKPLLLGQLDPTKEAEIAARILLDQGQEHNIETPYGLVHVTIHGSPKSNRPAIVTYHDVGLNHKSCFGSLFGFEEMQEITKNFVVCHIDAPGQEEGAAAFPLGYRYPSMDQLAEMIPCILQYFNFRSIIGMGVGAGAYVLSRYTLTFPDSVDGLVLINIDPFAKGWMDWTVEKLTTLTSSLTEKILGHLFSQEELYAGTELVKTYKEIISQTPNLYNIELFWKIYNSRRDLNIERGSTLKCPVMLVVGDQTPYEEAVVECNAKMDPTQTSFLKMADSGGLPQLSQPSKMAEAFKYFVQGMGYIPSACMTRLSRSRTTSLSSSYSMDGNRSRSRTLSQGSEAAQPASTPPQTTEASC</sequence>
<organism evidence="3 4">
    <name type="scientific">Huso huso</name>
    <name type="common">Beluga</name>
    <name type="synonym">Acipenser huso</name>
    <dbReference type="NCBI Taxonomy" id="61971"/>
    <lineage>
        <taxon>Eukaryota</taxon>
        <taxon>Metazoa</taxon>
        <taxon>Chordata</taxon>
        <taxon>Craniata</taxon>
        <taxon>Vertebrata</taxon>
        <taxon>Euteleostomi</taxon>
        <taxon>Actinopterygii</taxon>
        <taxon>Chondrostei</taxon>
        <taxon>Acipenseriformes</taxon>
        <taxon>Acipenseridae</taxon>
        <taxon>Huso</taxon>
    </lineage>
</organism>
<comment type="similarity">
    <text evidence="1">Belongs to the NDRG family.</text>
</comment>